<dbReference type="GO" id="GO:0005886">
    <property type="term" value="C:plasma membrane"/>
    <property type="evidence" value="ECO:0007669"/>
    <property type="project" value="Ensembl"/>
</dbReference>
<organism evidence="3 4">
    <name type="scientific">Podarcis muralis</name>
    <name type="common">Wall lizard</name>
    <name type="synonym">Lacerta muralis</name>
    <dbReference type="NCBI Taxonomy" id="64176"/>
    <lineage>
        <taxon>Eukaryota</taxon>
        <taxon>Metazoa</taxon>
        <taxon>Chordata</taxon>
        <taxon>Craniata</taxon>
        <taxon>Vertebrata</taxon>
        <taxon>Euteleostomi</taxon>
        <taxon>Lepidosauria</taxon>
        <taxon>Squamata</taxon>
        <taxon>Bifurcata</taxon>
        <taxon>Unidentata</taxon>
        <taxon>Episquamata</taxon>
        <taxon>Laterata</taxon>
        <taxon>Lacertibaenia</taxon>
        <taxon>Lacertidae</taxon>
        <taxon>Podarcis</taxon>
    </lineage>
</organism>
<dbReference type="GO" id="GO:0005730">
    <property type="term" value="C:nucleolus"/>
    <property type="evidence" value="ECO:0007669"/>
    <property type="project" value="Ensembl"/>
</dbReference>
<dbReference type="Pfam" id="PF00787">
    <property type="entry name" value="PX"/>
    <property type="match status" value="1"/>
</dbReference>
<reference evidence="3" key="2">
    <citation type="submission" date="2025-08" db="UniProtKB">
        <authorList>
            <consortium name="Ensembl"/>
        </authorList>
    </citation>
    <scope>IDENTIFICATION</scope>
</reference>
<feature type="region of interest" description="Disordered" evidence="1">
    <location>
        <begin position="205"/>
        <end position="233"/>
    </location>
</feature>
<reference evidence="3 4" key="1">
    <citation type="journal article" date="2019" name="Proc. Natl. Acad. Sci. U.S.A.">
        <title>Regulatory changes in pterin and carotenoid genes underlie balanced color polymorphisms in the wall lizard.</title>
        <authorList>
            <person name="Andrade P."/>
            <person name="Pinho C."/>
            <person name="Perez I de Lanuza G."/>
            <person name="Afonso S."/>
            <person name="Brejcha J."/>
            <person name="Rubin C.J."/>
            <person name="Wallerman O."/>
            <person name="Pereira P."/>
            <person name="Sabatino S.J."/>
            <person name="Bellati A."/>
            <person name="Pellitteri-Rosa D."/>
            <person name="Bosakova Z."/>
            <person name="Bunikis I."/>
            <person name="Carretero M.A."/>
            <person name="Feiner N."/>
            <person name="Marsik P."/>
            <person name="Pauperio F."/>
            <person name="Salvi D."/>
            <person name="Soler L."/>
            <person name="While G.M."/>
            <person name="Uller T."/>
            <person name="Font E."/>
            <person name="Andersson L."/>
            <person name="Carneiro M."/>
        </authorList>
    </citation>
    <scope>NUCLEOTIDE SEQUENCE</scope>
</reference>
<accession>A0A670JUN3</accession>
<dbReference type="PANTHER" id="PTHR15508:SF9">
    <property type="entry name" value="SORTING NEXIN-15"/>
    <property type="match status" value="1"/>
</dbReference>
<gene>
    <name evidence="3" type="primary">SNX15</name>
</gene>
<dbReference type="Gene3D" id="1.20.58.80">
    <property type="entry name" value="Phosphotransferase system, lactose/cellobiose-type IIA subunit"/>
    <property type="match status" value="1"/>
</dbReference>
<protein>
    <submittedName>
        <fullName evidence="3">Sorting nexin 15</fullName>
    </submittedName>
</protein>
<evidence type="ECO:0000313" key="4">
    <source>
        <dbReference type="Proteomes" id="UP000472272"/>
    </source>
</evidence>
<dbReference type="InterPro" id="IPR036181">
    <property type="entry name" value="MIT_dom_sf"/>
</dbReference>
<dbReference type="GO" id="GO:0005829">
    <property type="term" value="C:cytosol"/>
    <property type="evidence" value="ECO:0007669"/>
    <property type="project" value="Ensembl"/>
</dbReference>
<evidence type="ECO:0000259" key="2">
    <source>
        <dbReference type="PROSITE" id="PS50195"/>
    </source>
</evidence>
<dbReference type="GO" id="GO:0035091">
    <property type="term" value="F:phosphatidylinositol binding"/>
    <property type="evidence" value="ECO:0007669"/>
    <property type="project" value="InterPro"/>
</dbReference>
<dbReference type="SMART" id="SM00312">
    <property type="entry name" value="PX"/>
    <property type="match status" value="1"/>
</dbReference>
<feature type="compositionally biased region" description="Low complexity" evidence="1">
    <location>
        <begin position="351"/>
        <end position="377"/>
    </location>
</feature>
<feature type="region of interest" description="Disordered" evidence="1">
    <location>
        <begin position="351"/>
        <end position="381"/>
    </location>
</feature>
<dbReference type="InterPro" id="IPR036871">
    <property type="entry name" value="PX_dom_sf"/>
</dbReference>
<dbReference type="GeneTree" id="ENSGT00940000160125"/>
<dbReference type="InterPro" id="IPR007330">
    <property type="entry name" value="MIT_dom"/>
</dbReference>
<evidence type="ECO:0000256" key="1">
    <source>
        <dbReference type="SAM" id="MobiDB-lite"/>
    </source>
</evidence>
<reference evidence="3" key="3">
    <citation type="submission" date="2025-09" db="UniProtKB">
        <authorList>
            <consortium name="Ensembl"/>
        </authorList>
    </citation>
    <scope>IDENTIFICATION</scope>
</reference>
<sequence>MNRDAACPSQRTPNRCVKQIFSEAFSSLYAWLVYLLKIFSGSFLEHIEIAVHTPPQGRCPRDTPPSLVQEEKNVPPPTHTHTHTHTRTPCWLQIPCSCSKSHFFFPFQFVSKVNPEDVKEIVVWKRYSDFKKLHGDLAYTHRNLFRRLEDFPPFPKAHVFGRFEPEVIEERRKAAEVMLRFTVDIPALNNSPQLKEFFRSGEGRRPLETRDLPSLPPPLIPVPPSSEGVEPAEDALGSVDEQLLLDSKQGGLDLEQQNPGVAPEAASEECGALQPRTEEEGRPSSPEKCDDEALDALFAFGGDEEEEGEKGLGSPSRGPLSLQELALFDPFSKEDPGAASLSHEEELAALAASGHGPALSAPSAGAGQGAQEGAAASDPGSYLPLATERIRQALESEAAKDYKEAFCGYRSGVDLLLQGLQGDPDTARREAVKKKTAEYLQRAEEIFQLHLKHLQL</sequence>
<name>A0A670JUN3_PODMU</name>
<dbReference type="InterPro" id="IPR001683">
    <property type="entry name" value="PX_dom"/>
</dbReference>
<dbReference type="SUPFAM" id="SSF116846">
    <property type="entry name" value="MIT domain"/>
    <property type="match status" value="1"/>
</dbReference>
<feature type="region of interest" description="Disordered" evidence="1">
    <location>
        <begin position="252"/>
        <end position="289"/>
    </location>
</feature>
<feature type="compositionally biased region" description="Basic and acidic residues" evidence="1">
    <location>
        <begin position="276"/>
        <end position="288"/>
    </location>
</feature>
<keyword evidence="4" id="KW-1185">Reference proteome</keyword>
<dbReference type="CDD" id="cd02677">
    <property type="entry name" value="MIT_SNX15"/>
    <property type="match status" value="1"/>
</dbReference>
<feature type="compositionally biased region" description="Pro residues" evidence="1">
    <location>
        <begin position="214"/>
        <end position="224"/>
    </location>
</feature>
<dbReference type="InterPro" id="IPR051866">
    <property type="entry name" value="Intracell_Sig-Traffick_Protein"/>
</dbReference>
<dbReference type="PANTHER" id="PTHR15508">
    <property type="entry name" value="RIBOSOMAL PROTEIN S6 KINASE"/>
    <property type="match status" value="1"/>
</dbReference>
<dbReference type="OMA" id="EMLVDQH"/>
<dbReference type="SUPFAM" id="SSF64268">
    <property type="entry name" value="PX domain"/>
    <property type="match status" value="1"/>
</dbReference>
<evidence type="ECO:0000313" key="3">
    <source>
        <dbReference type="Ensembl" id="ENSPMRP00000028171.1"/>
    </source>
</evidence>
<dbReference type="Proteomes" id="UP000472272">
    <property type="component" value="Chromosome 16"/>
</dbReference>
<proteinExistence type="predicted"/>
<dbReference type="Pfam" id="PF04212">
    <property type="entry name" value="MIT"/>
    <property type="match status" value="1"/>
</dbReference>
<dbReference type="Gene3D" id="3.30.1520.10">
    <property type="entry name" value="Phox-like domain"/>
    <property type="match status" value="1"/>
</dbReference>
<dbReference type="Ensembl" id="ENSPMRT00000029890.1">
    <property type="protein sequence ID" value="ENSPMRP00000028171.1"/>
    <property type="gene ID" value="ENSPMRG00000018184.1"/>
</dbReference>
<dbReference type="PROSITE" id="PS50195">
    <property type="entry name" value="PX"/>
    <property type="match status" value="1"/>
</dbReference>
<feature type="domain" description="PX" evidence="2">
    <location>
        <begin position="70"/>
        <end position="205"/>
    </location>
</feature>
<dbReference type="AlphaFoldDB" id="A0A670JUN3"/>
<dbReference type="SMART" id="SM00745">
    <property type="entry name" value="MIT"/>
    <property type="match status" value="1"/>
</dbReference>